<feature type="domain" description="Schizont-infected cell agglutination extracellular beta" evidence="3">
    <location>
        <begin position="17"/>
        <end position="189"/>
    </location>
</feature>
<proteinExistence type="predicted"/>
<dbReference type="EMBL" id="CP016245">
    <property type="protein sequence ID" value="ANQ07316.1"/>
    <property type="molecule type" value="Genomic_DNA"/>
</dbReference>
<dbReference type="RefSeq" id="XP_019914011.1">
    <property type="nucleotide sequence ID" value="XM_020058717.1"/>
</dbReference>
<dbReference type="Pfam" id="PF12879">
    <property type="entry name" value="SICA_C"/>
    <property type="match status" value="1"/>
</dbReference>
<feature type="domain" description="Schizont-infected cell agglutination C-terminal" evidence="4">
    <location>
        <begin position="318"/>
        <end position="435"/>
    </location>
</feature>
<evidence type="ECO:0000259" key="4">
    <source>
        <dbReference type="Pfam" id="PF12879"/>
    </source>
</evidence>
<dbReference type="KEGG" id="pcot:PCOAH_00019080"/>
<keyword evidence="2" id="KW-0472">Membrane</keyword>
<keyword evidence="2" id="KW-1133">Transmembrane helix</keyword>
<dbReference type="VEuPathDB" id="PlasmoDB:PCOAH_00019080"/>
<dbReference type="Pfam" id="PF12878">
    <property type="entry name" value="SICA_beta"/>
    <property type="match status" value="1"/>
</dbReference>
<accession>A0A1B1DWZ7</accession>
<gene>
    <name evidence="5" type="ORF">PCOAH_00019080</name>
</gene>
<organism evidence="5 6">
    <name type="scientific">Plasmodium coatneyi</name>
    <dbReference type="NCBI Taxonomy" id="208452"/>
    <lineage>
        <taxon>Eukaryota</taxon>
        <taxon>Sar</taxon>
        <taxon>Alveolata</taxon>
        <taxon>Apicomplexa</taxon>
        <taxon>Aconoidasida</taxon>
        <taxon>Haemosporida</taxon>
        <taxon>Plasmodiidae</taxon>
        <taxon>Plasmodium</taxon>
    </lineage>
</organism>
<dbReference type="GeneID" id="30908634"/>
<protein>
    <submittedName>
        <fullName evidence="5">SICA antigen</fullName>
    </submittedName>
</protein>
<dbReference type="InterPro" id="IPR024285">
    <property type="entry name" value="SICA_extracell_b"/>
</dbReference>
<evidence type="ECO:0000259" key="3">
    <source>
        <dbReference type="Pfam" id="PF12878"/>
    </source>
</evidence>
<feature type="region of interest" description="Disordered" evidence="1">
    <location>
        <begin position="235"/>
        <end position="277"/>
    </location>
</feature>
<name>A0A1B1DWZ7_9APIC</name>
<evidence type="ECO:0000256" key="1">
    <source>
        <dbReference type="SAM" id="MobiDB-lite"/>
    </source>
</evidence>
<keyword evidence="2" id="KW-0812">Transmembrane</keyword>
<dbReference type="InterPro" id="IPR024288">
    <property type="entry name" value="SICA_C"/>
</dbReference>
<reference evidence="6" key="1">
    <citation type="submission" date="2016-06" db="EMBL/GenBank/DDBJ databases">
        <title>First high quality genome sequence of Plasmodium coatneyi using continuous long reads from single molecule, real-time sequencing.</title>
        <authorList>
            <person name="Chien J.-T."/>
            <person name="Pakala S.B."/>
            <person name="Geraldo J.A."/>
            <person name="Lapp S.A."/>
            <person name="Barnwell J.W."/>
            <person name="Kissinger J.C."/>
            <person name="Galinski M.R."/>
            <person name="Humphrey J.C."/>
        </authorList>
    </citation>
    <scope>NUCLEOTIDE SEQUENCE [LARGE SCALE GENOMIC DNA]</scope>
    <source>
        <strain evidence="6">Hackeri</strain>
    </source>
</reference>
<sequence>MSTKTKESKDCSKEKDLCARANCVTINWFRDRLTNGGNGRQNWCQFWDTDFKKRLEELSSDMKKGGAKNDGPCENFTKANGNTATESEQKACEYITSGLKHIYGIKEYQGNSNAVERKNNRLFEQTMKCLLLNAYADMLIKETEGRTCPIIEENIKHIFNKGNKKKDTWCVDKKKGDCVMCEREENPSCTLSVKSNLWIKHKRNGKDCETNKENVKKKVEVLFNGNEEIKQTLEKICPEHKEPKAAEKEEEGSSPAPADGPQEPAGAALGGGGSGGSISVTPKALPLTDKKGIDPFLPYFPLAPAVLGISAMSYLLWKYFGMLRKTRKRYRRAYQVLGPSLQEQLLAHVDQSGPHEYTLVKERRPRSTPIKRKKKRGVRRRGVRRRMIIDIHLEVLDERQKGDLHSKKEDFFEILVREFMGSKFMKEDFVPKEQVPSLDSGFRERRLCS</sequence>
<dbReference type="AlphaFoldDB" id="A0A1B1DWZ7"/>
<evidence type="ECO:0000313" key="5">
    <source>
        <dbReference type="EMBL" id="ANQ07316.1"/>
    </source>
</evidence>
<evidence type="ECO:0000256" key="2">
    <source>
        <dbReference type="SAM" id="Phobius"/>
    </source>
</evidence>
<keyword evidence="6" id="KW-1185">Reference proteome</keyword>
<dbReference type="OrthoDB" id="376328at2759"/>
<feature type="compositionally biased region" description="Basic and acidic residues" evidence="1">
    <location>
        <begin position="235"/>
        <end position="247"/>
    </location>
</feature>
<dbReference type="Proteomes" id="UP000092716">
    <property type="component" value="Chromosome 7"/>
</dbReference>
<evidence type="ECO:0000313" key="6">
    <source>
        <dbReference type="Proteomes" id="UP000092716"/>
    </source>
</evidence>
<feature type="transmembrane region" description="Helical" evidence="2">
    <location>
        <begin position="296"/>
        <end position="317"/>
    </location>
</feature>